<reference evidence="1 2" key="1">
    <citation type="submission" date="2018-11" db="EMBL/GenBank/DDBJ databases">
        <title>Genome sequencing and assembly of Anaerosphaera sp. nov., GS7-6-2.</title>
        <authorList>
            <person name="Rettenmaier R."/>
            <person name="Liebl W."/>
            <person name="Zverlov V."/>
        </authorList>
    </citation>
    <scope>NUCLEOTIDE SEQUENCE [LARGE SCALE GENOMIC DNA]</scope>
    <source>
        <strain evidence="1 2">GS7-6-2</strain>
    </source>
</reference>
<dbReference type="RefSeq" id="WP_127723785.1">
    <property type="nucleotide sequence ID" value="NZ_RLIH01000003.1"/>
</dbReference>
<comment type="caution">
    <text evidence="1">The sequence shown here is derived from an EMBL/GenBank/DDBJ whole genome shotgun (WGS) entry which is preliminary data.</text>
</comment>
<evidence type="ECO:0008006" key="3">
    <source>
        <dbReference type="Google" id="ProtNLM"/>
    </source>
</evidence>
<name>A0A437S8G7_9FIRM</name>
<keyword evidence="2" id="KW-1185">Reference proteome</keyword>
<dbReference type="Proteomes" id="UP000288812">
    <property type="component" value="Unassembled WGS sequence"/>
</dbReference>
<evidence type="ECO:0000313" key="1">
    <source>
        <dbReference type="EMBL" id="RVU55302.1"/>
    </source>
</evidence>
<proteinExistence type="predicted"/>
<dbReference type="AlphaFoldDB" id="A0A437S8G7"/>
<dbReference type="OrthoDB" id="8750087at2"/>
<organism evidence="1 2">
    <name type="scientific">Anaerosphaera multitolerans</name>
    <dbReference type="NCBI Taxonomy" id="2487351"/>
    <lineage>
        <taxon>Bacteria</taxon>
        <taxon>Bacillati</taxon>
        <taxon>Bacillota</taxon>
        <taxon>Tissierellia</taxon>
        <taxon>Tissierellales</taxon>
        <taxon>Peptoniphilaceae</taxon>
        <taxon>Anaerosphaera</taxon>
    </lineage>
</organism>
<evidence type="ECO:0000313" key="2">
    <source>
        <dbReference type="Proteomes" id="UP000288812"/>
    </source>
</evidence>
<protein>
    <recommendedName>
        <fullName evidence="3">N-acetyltransferase domain-containing protein</fullName>
    </recommendedName>
</protein>
<accession>A0A437S8G7</accession>
<gene>
    <name evidence="1" type="ORF">EF514_03255</name>
</gene>
<dbReference type="EMBL" id="RLIH01000003">
    <property type="protein sequence ID" value="RVU55302.1"/>
    <property type="molecule type" value="Genomic_DNA"/>
</dbReference>
<sequence length="240" mass="28587">MTLGYMEAYKLEEGIKVKKQLKLRWIKDSELDLVYEFILKSYSLLENKETFLLQSKEDTFKPYYKGGEILGLFDEDENLVAQRYIVFLDCYNSDLMDDINLPLEERKGIIYLKSILVDRNYTGNKLQYRTFEVLRKLMNEKNYYKYISTISPYNLFSIENALRGGLKIRGLEKKYPDEKEPQGYWRYINYLDEKSNLKMENINLEVNRLDIEKQRELISQGFIGKGLTEDKTSVIYDRVV</sequence>